<dbReference type="PROSITE" id="PS50921">
    <property type="entry name" value="ANTAR"/>
    <property type="match status" value="1"/>
</dbReference>
<dbReference type="AlphaFoldDB" id="A0A1H9XHL4"/>
<feature type="compositionally biased region" description="Basic and acidic residues" evidence="1">
    <location>
        <begin position="205"/>
        <end position="224"/>
    </location>
</feature>
<dbReference type="Pfam" id="PF03861">
    <property type="entry name" value="ANTAR"/>
    <property type="match status" value="1"/>
</dbReference>
<dbReference type="RefSeq" id="WP_091761690.1">
    <property type="nucleotide sequence ID" value="NZ_FOHB01000008.1"/>
</dbReference>
<evidence type="ECO:0000313" key="4">
    <source>
        <dbReference type="Proteomes" id="UP000199019"/>
    </source>
</evidence>
<evidence type="ECO:0000259" key="2">
    <source>
        <dbReference type="PROSITE" id="PS50921"/>
    </source>
</evidence>
<protein>
    <submittedName>
        <fullName evidence="3">ANTAR domain-containing protein</fullName>
    </submittedName>
</protein>
<organism evidence="3 4">
    <name type="scientific">Pedococcus cremeus</name>
    <dbReference type="NCBI Taxonomy" id="587636"/>
    <lineage>
        <taxon>Bacteria</taxon>
        <taxon>Bacillati</taxon>
        <taxon>Actinomycetota</taxon>
        <taxon>Actinomycetes</taxon>
        <taxon>Micrococcales</taxon>
        <taxon>Intrasporangiaceae</taxon>
        <taxon>Pedococcus</taxon>
    </lineage>
</organism>
<gene>
    <name evidence="3" type="ORF">SAMN05216199_3814</name>
</gene>
<dbReference type="InterPro" id="IPR036388">
    <property type="entry name" value="WH-like_DNA-bd_sf"/>
</dbReference>
<dbReference type="SUPFAM" id="SSF55785">
    <property type="entry name" value="PYP-like sensor domain (PAS domain)"/>
    <property type="match status" value="1"/>
</dbReference>
<keyword evidence="4" id="KW-1185">Reference proteome</keyword>
<proteinExistence type="predicted"/>
<dbReference type="InterPro" id="IPR035965">
    <property type="entry name" value="PAS-like_dom_sf"/>
</dbReference>
<dbReference type="Proteomes" id="UP000199019">
    <property type="component" value="Unassembled WGS sequence"/>
</dbReference>
<dbReference type="OrthoDB" id="3787288at2"/>
<dbReference type="Gene3D" id="3.30.450.20">
    <property type="entry name" value="PAS domain"/>
    <property type="match status" value="1"/>
</dbReference>
<dbReference type="STRING" id="587636.SAMN05216199_3814"/>
<accession>A0A1H9XHL4</accession>
<feature type="region of interest" description="Disordered" evidence="1">
    <location>
        <begin position="201"/>
        <end position="254"/>
    </location>
</feature>
<evidence type="ECO:0000313" key="3">
    <source>
        <dbReference type="EMBL" id="SES45549.1"/>
    </source>
</evidence>
<evidence type="ECO:0000256" key="1">
    <source>
        <dbReference type="SAM" id="MobiDB-lite"/>
    </source>
</evidence>
<feature type="domain" description="ANTAR" evidence="2">
    <location>
        <begin position="111"/>
        <end position="173"/>
    </location>
</feature>
<reference evidence="4" key="1">
    <citation type="submission" date="2016-10" db="EMBL/GenBank/DDBJ databases">
        <authorList>
            <person name="Varghese N."/>
            <person name="Submissions S."/>
        </authorList>
    </citation>
    <scope>NUCLEOTIDE SEQUENCE [LARGE SCALE GENOMIC DNA]</scope>
    <source>
        <strain evidence="4">CGMCC 1.6963</strain>
    </source>
</reference>
<dbReference type="InterPro" id="IPR011006">
    <property type="entry name" value="CheY-like_superfamily"/>
</dbReference>
<dbReference type="EMBL" id="FOHB01000008">
    <property type="protein sequence ID" value="SES45549.1"/>
    <property type="molecule type" value="Genomic_DNA"/>
</dbReference>
<name>A0A1H9XHL4_9MICO</name>
<dbReference type="SUPFAM" id="SSF52172">
    <property type="entry name" value="CheY-like"/>
    <property type="match status" value="1"/>
</dbReference>
<dbReference type="SMART" id="SM01012">
    <property type="entry name" value="ANTAR"/>
    <property type="match status" value="1"/>
</dbReference>
<dbReference type="GO" id="GO:0003723">
    <property type="term" value="F:RNA binding"/>
    <property type="evidence" value="ECO:0007669"/>
    <property type="project" value="InterPro"/>
</dbReference>
<sequence>MPGTSADAVGTFDLDLATGQMTWSQLLYDLHGLVPEVDEPTPTVLFDSVVGEDRERARAQFHRGAQAGGLFSVRYQMVDRQGHTHELVIAAEAWGMEGDASYVSGFVLDVTRPLEDHMNQAVAASAQHRAVIEQAKGVVMLALRVPEDAAFRALRGLSNTHNVRLASLAEQLIEHVSTGSPTDSTPAEVFLRFMDSLEYTEPDCTEPKYTEPKYTEPEYTEPRRPAGSPPTQRSVAEAEDKRSVGQGGAATTLR</sequence>
<dbReference type="Gene3D" id="1.10.10.10">
    <property type="entry name" value="Winged helix-like DNA-binding domain superfamily/Winged helix DNA-binding domain"/>
    <property type="match status" value="1"/>
</dbReference>
<dbReference type="InterPro" id="IPR005561">
    <property type="entry name" value="ANTAR"/>
</dbReference>